<dbReference type="HOGENOM" id="CLU_1806098_0_0_1"/>
<organism evidence="2 3">
    <name type="scientific">Dactylellina haptotyla (strain CBS 200.50)</name>
    <name type="common">Nematode-trapping fungus</name>
    <name type="synonym">Monacrosporium haptotylum</name>
    <dbReference type="NCBI Taxonomy" id="1284197"/>
    <lineage>
        <taxon>Eukaryota</taxon>
        <taxon>Fungi</taxon>
        <taxon>Dikarya</taxon>
        <taxon>Ascomycota</taxon>
        <taxon>Pezizomycotina</taxon>
        <taxon>Orbiliomycetes</taxon>
        <taxon>Orbiliales</taxon>
        <taxon>Orbiliaceae</taxon>
        <taxon>Dactylellina</taxon>
    </lineage>
</organism>
<reference evidence="3" key="2">
    <citation type="submission" date="2013-04" db="EMBL/GenBank/DDBJ databases">
        <title>Genomic mechanisms accounting for the adaptation to parasitism in nematode-trapping fungi.</title>
        <authorList>
            <person name="Ahren D.G."/>
        </authorList>
    </citation>
    <scope>NUCLEOTIDE SEQUENCE [LARGE SCALE GENOMIC DNA]</scope>
    <source>
        <strain evidence="3">CBS 200.50</strain>
    </source>
</reference>
<feature type="region of interest" description="Disordered" evidence="1">
    <location>
        <begin position="50"/>
        <end position="119"/>
    </location>
</feature>
<dbReference type="EMBL" id="AQGS01000428">
    <property type="protein sequence ID" value="EPS40274.1"/>
    <property type="molecule type" value="Genomic_DNA"/>
</dbReference>
<keyword evidence="3" id="KW-1185">Reference proteome</keyword>
<reference evidence="2 3" key="1">
    <citation type="journal article" date="2013" name="PLoS Genet.">
        <title>Genomic mechanisms accounting for the adaptation to parasitism in nematode-trapping fungi.</title>
        <authorList>
            <person name="Meerupati T."/>
            <person name="Andersson K.M."/>
            <person name="Friman E."/>
            <person name="Kumar D."/>
            <person name="Tunlid A."/>
            <person name="Ahren D."/>
        </authorList>
    </citation>
    <scope>NUCLEOTIDE SEQUENCE [LARGE SCALE GENOMIC DNA]</scope>
    <source>
        <strain evidence="2 3">CBS 200.50</strain>
    </source>
</reference>
<dbReference type="AlphaFoldDB" id="S8ABI6"/>
<evidence type="ECO:0000313" key="2">
    <source>
        <dbReference type="EMBL" id="EPS40274.1"/>
    </source>
</evidence>
<evidence type="ECO:0000313" key="3">
    <source>
        <dbReference type="Proteomes" id="UP000015100"/>
    </source>
</evidence>
<comment type="caution">
    <text evidence="2">The sequence shown here is derived from an EMBL/GenBank/DDBJ whole genome shotgun (WGS) entry which is preliminary data.</text>
</comment>
<proteinExistence type="predicted"/>
<accession>S8ABI6</accession>
<gene>
    <name evidence="2" type="ORF">H072_5910</name>
</gene>
<dbReference type="OrthoDB" id="5334244at2759"/>
<feature type="compositionally biased region" description="Polar residues" evidence="1">
    <location>
        <begin position="63"/>
        <end position="72"/>
    </location>
</feature>
<dbReference type="Proteomes" id="UP000015100">
    <property type="component" value="Unassembled WGS sequence"/>
</dbReference>
<protein>
    <submittedName>
        <fullName evidence="2">Uncharacterized protein</fullName>
    </submittedName>
</protein>
<evidence type="ECO:0000256" key="1">
    <source>
        <dbReference type="SAM" id="MobiDB-lite"/>
    </source>
</evidence>
<name>S8ABI6_DACHA</name>
<sequence length="143" mass="16350">MRQFSNTLRRSPVVFPRAVVPLSNRHRLYSTATQPQQARPKIHDAAGKFEGNPEEVEEHNRQFDSTGTNKSTAPKPKIHNTAGVFEGEERDVLEHNRAFKERVVEGPTTGRYGKSDSRANRVFGLEERDVMEHNREVSERRGL</sequence>
<feature type="compositionally biased region" description="Basic and acidic residues" evidence="1">
    <location>
        <begin position="90"/>
        <end position="104"/>
    </location>
</feature>